<dbReference type="CDD" id="cd01408">
    <property type="entry name" value="SIRT1"/>
    <property type="match status" value="1"/>
</dbReference>
<keyword evidence="6" id="KW-0520">NAD</keyword>
<proteinExistence type="inferred from homology"/>
<protein>
    <submittedName>
        <fullName evidence="10">DHS-like NAD/FAD-binding domain-containing protein</fullName>
    </submittedName>
</protein>
<keyword evidence="5 7" id="KW-0862">Zinc</keyword>
<gene>
    <name evidence="10" type="ORF">B0T19DRAFT_395886</name>
</gene>
<evidence type="ECO:0000256" key="8">
    <source>
        <dbReference type="SAM" id="MobiDB-lite"/>
    </source>
</evidence>
<dbReference type="InterPro" id="IPR050134">
    <property type="entry name" value="NAD-dep_sirtuin_deacylases"/>
</dbReference>
<dbReference type="GO" id="GO:0017136">
    <property type="term" value="F:histone deacetylase activity, NAD-dependent"/>
    <property type="evidence" value="ECO:0007669"/>
    <property type="project" value="TreeGrafter"/>
</dbReference>
<dbReference type="InterPro" id="IPR026590">
    <property type="entry name" value="Ssirtuin_cat_dom"/>
</dbReference>
<dbReference type="Gene3D" id="3.40.50.1220">
    <property type="entry name" value="TPP-binding domain"/>
    <property type="match status" value="1"/>
</dbReference>
<comment type="similarity">
    <text evidence="2">Belongs to the sirtuin family. Class I subfamily.</text>
</comment>
<evidence type="ECO:0000256" key="1">
    <source>
        <dbReference type="ARBA" id="ARBA00001947"/>
    </source>
</evidence>
<feature type="binding site" evidence="7">
    <location>
        <position position="176"/>
    </location>
    <ligand>
        <name>Zn(2+)</name>
        <dbReference type="ChEBI" id="CHEBI:29105"/>
    </ligand>
</feature>
<reference evidence="10" key="2">
    <citation type="submission" date="2023-06" db="EMBL/GenBank/DDBJ databases">
        <authorList>
            <consortium name="Lawrence Berkeley National Laboratory"/>
            <person name="Haridas S."/>
            <person name="Hensen N."/>
            <person name="Bonometti L."/>
            <person name="Westerberg I."/>
            <person name="Brannstrom I.O."/>
            <person name="Guillou S."/>
            <person name="Cros-Aarteil S."/>
            <person name="Calhoun S."/>
            <person name="Kuo A."/>
            <person name="Mondo S."/>
            <person name="Pangilinan J."/>
            <person name="Riley R."/>
            <person name="Labutti K."/>
            <person name="Andreopoulos B."/>
            <person name="Lipzen A."/>
            <person name="Chen C."/>
            <person name="Yanf M."/>
            <person name="Daum C."/>
            <person name="Ng V."/>
            <person name="Clum A."/>
            <person name="Steindorff A."/>
            <person name="Ohm R."/>
            <person name="Martin F."/>
            <person name="Silar P."/>
            <person name="Natvig D."/>
            <person name="Lalanne C."/>
            <person name="Gautier V."/>
            <person name="Ament-Velasquez S.L."/>
            <person name="Kruys A."/>
            <person name="Hutchinson M.I."/>
            <person name="Powell A.J."/>
            <person name="Barry K."/>
            <person name="Miller A.N."/>
            <person name="Grigoriev I.V."/>
            <person name="Debuchy R."/>
            <person name="Gladieux P."/>
            <person name="Thoren M.H."/>
            <person name="Johannesson H."/>
        </authorList>
    </citation>
    <scope>NUCLEOTIDE SEQUENCE</scope>
    <source>
        <strain evidence="10">SMH4131-1</strain>
    </source>
</reference>
<comment type="cofactor">
    <cofactor evidence="1">
        <name>Zn(2+)</name>
        <dbReference type="ChEBI" id="CHEBI:29105"/>
    </cofactor>
</comment>
<evidence type="ECO:0000256" key="2">
    <source>
        <dbReference type="ARBA" id="ARBA00006924"/>
    </source>
</evidence>
<evidence type="ECO:0000313" key="11">
    <source>
        <dbReference type="Proteomes" id="UP001286456"/>
    </source>
</evidence>
<evidence type="ECO:0000259" key="9">
    <source>
        <dbReference type="PROSITE" id="PS50305"/>
    </source>
</evidence>
<dbReference type="GO" id="GO:0046872">
    <property type="term" value="F:metal ion binding"/>
    <property type="evidence" value="ECO:0007669"/>
    <property type="project" value="UniProtKB-KW"/>
</dbReference>
<dbReference type="PANTHER" id="PTHR11085:SF6">
    <property type="entry name" value="NAD-DEPENDENT PROTEIN DEACETYLASE SIRTUIN-2"/>
    <property type="match status" value="1"/>
</dbReference>
<dbReference type="Pfam" id="PF02146">
    <property type="entry name" value="SIR2"/>
    <property type="match status" value="1"/>
</dbReference>
<dbReference type="Gene3D" id="3.30.1600.10">
    <property type="entry name" value="SIR2/SIRT2 'Small Domain"/>
    <property type="match status" value="1"/>
</dbReference>
<feature type="compositionally biased region" description="Polar residues" evidence="8">
    <location>
        <begin position="345"/>
        <end position="354"/>
    </location>
</feature>
<feature type="binding site" evidence="7">
    <location>
        <position position="155"/>
    </location>
    <ligand>
        <name>Zn(2+)</name>
        <dbReference type="ChEBI" id="CHEBI:29105"/>
    </ligand>
</feature>
<organism evidence="10 11">
    <name type="scientific">Cercophora scortea</name>
    <dbReference type="NCBI Taxonomy" id="314031"/>
    <lineage>
        <taxon>Eukaryota</taxon>
        <taxon>Fungi</taxon>
        <taxon>Dikarya</taxon>
        <taxon>Ascomycota</taxon>
        <taxon>Pezizomycotina</taxon>
        <taxon>Sordariomycetes</taxon>
        <taxon>Sordariomycetidae</taxon>
        <taxon>Sordariales</taxon>
        <taxon>Lasiosphaeriaceae</taxon>
        <taxon>Cercophora</taxon>
    </lineage>
</organism>
<dbReference type="EMBL" id="JAUEPO010000001">
    <property type="protein sequence ID" value="KAK3336090.1"/>
    <property type="molecule type" value="Genomic_DNA"/>
</dbReference>
<dbReference type="GO" id="GO:0005634">
    <property type="term" value="C:nucleus"/>
    <property type="evidence" value="ECO:0007669"/>
    <property type="project" value="TreeGrafter"/>
</dbReference>
<dbReference type="SUPFAM" id="SSF52467">
    <property type="entry name" value="DHS-like NAD/FAD-binding domain"/>
    <property type="match status" value="1"/>
</dbReference>
<accession>A0AAE0J3R7</accession>
<keyword evidence="11" id="KW-1185">Reference proteome</keyword>
<dbReference type="PANTHER" id="PTHR11085">
    <property type="entry name" value="NAD-DEPENDENT PROTEIN DEACYLASE SIRTUIN-5, MITOCHONDRIAL-RELATED"/>
    <property type="match status" value="1"/>
</dbReference>
<evidence type="ECO:0000256" key="6">
    <source>
        <dbReference type="ARBA" id="ARBA00023027"/>
    </source>
</evidence>
<feature type="region of interest" description="Disordered" evidence="8">
    <location>
        <begin position="325"/>
        <end position="436"/>
    </location>
</feature>
<keyword evidence="3" id="KW-0808">Transferase</keyword>
<dbReference type="InterPro" id="IPR026591">
    <property type="entry name" value="Sirtuin_cat_small_dom_sf"/>
</dbReference>
<dbReference type="Proteomes" id="UP001286456">
    <property type="component" value="Unassembled WGS sequence"/>
</dbReference>
<feature type="domain" description="Deacetylase sirtuin-type" evidence="9">
    <location>
        <begin position="14"/>
        <end position="276"/>
    </location>
</feature>
<evidence type="ECO:0000256" key="5">
    <source>
        <dbReference type="ARBA" id="ARBA00022833"/>
    </source>
</evidence>
<evidence type="ECO:0000256" key="3">
    <source>
        <dbReference type="ARBA" id="ARBA00022679"/>
    </source>
</evidence>
<evidence type="ECO:0000313" key="10">
    <source>
        <dbReference type="EMBL" id="KAK3336090.1"/>
    </source>
</evidence>
<feature type="binding site" evidence="7">
    <location>
        <position position="181"/>
    </location>
    <ligand>
        <name>Zn(2+)</name>
        <dbReference type="ChEBI" id="CHEBI:29105"/>
    </ligand>
</feature>
<dbReference type="GO" id="GO:0070403">
    <property type="term" value="F:NAD+ binding"/>
    <property type="evidence" value="ECO:0007669"/>
    <property type="project" value="InterPro"/>
</dbReference>
<dbReference type="InterPro" id="IPR003000">
    <property type="entry name" value="Sirtuin"/>
</dbReference>
<dbReference type="InterPro" id="IPR029035">
    <property type="entry name" value="DHS-like_NAD/FAD-binding_dom"/>
</dbReference>
<evidence type="ECO:0000256" key="7">
    <source>
        <dbReference type="PROSITE-ProRule" id="PRU00236"/>
    </source>
</evidence>
<sequence>MGQEQSVVNDGPPVTLSERSLDAVADYIKSGKVRRIVVMTGAGISTAAGIPDFRSPETGLYANLAKLNLPEPEAVFDLNFFKTNPKPFYVLAKDLYPGNFHPTISHVFIRMLSTKGLLHQLYTQNIDCLERAAGIPSELIVEAHGSFANQRCIDCKTAFPHDLMREHISRAEVPRCTRPNCKGLVKPDIVFFHEALPSLFYDRIHMADTADLALVMGTSLQVHPFASLPEQVPTHVPRVLFNLERVGSLGSHADDVLVLGDCDTGVRKLADALGWREELEAEWRQLVGHKEAKKQLQGATKRDAELYDEVTRLADEVDEVLHLQDQEEAGRKAPSEEAEQHTEGTAEQQPGNSTEDTHTPIESKAPAPELSPQPTGTARDSRPETPEASALASETSDTQQDIKKATSEPPAHPVARVSPEYSPGFGLPGDGNKWKY</sequence>
<feature type="binding site" evidence="7">
    <location>
        <position position="152"/>
    </location>
    <ligand>
        <name>Zn(2+)</name>
        <dbReference type="ChEBI" id="CHEBI:29105"/>
    </ligand>
</feature>
<dbReference type="PROSITE" id="PS50305">
    <property type="entry name" value="SIRTUIN"/>
    <property type="match status" value="1"/>
</dbReference>
<reference evidence="10" key="1">
    <citation type="journal article" date="2023" name="Mol. Phylogenet. Evol.">
        <title>Genome-scale phylogeny and comparative genomics of the fungal order Sordariales.</title>
        <authorList>
            <person name="Hensen N."/>
            <person name="Bonometti L."/>
            <person name="Westerberg I."/>
            <person name="Brannstrom I.O."/>
            <person name="Guillou S."/>
            <person name="Cros-Aarteil S."/>
            <person name="Calhoun S."/>
            <person name="Haridas S."/>
            <person name="Kuo A."/>
            <person name="Mondo S."/>
            <person name="Pangilinan J."/>
            <person name="Riley R."/>
            <person name="LaButti K."/>
            <person name="Andreopoulos B."/>
            <person name="Lipzen A."/>
            <person name="Chen C."/>
            <person name="Yan M."/>
            <person name="Daum C."/>
            <person name="Ng V."/>
            <person name="Clum A."/>
            <person name="Steindorff A."/>
            <person name="Ohm R.A."/>
            <person name="Martin F."/>
            <person name="Silar P."/>
            <person name="Natvig D.O."/>
            <person name="Lalanne C."/>
            <person name="Gautier V."/>
            <person name="Ament-Velasquez S.L."/>
            <person name="Kruys A."/>
            <person name="Hutchinson M.I."/>
            <person name="Powell A.J."/>
            <person name="Barry K."/>
            <person name="Miller A.N."/>
            <person name="Grigoriev I.V."/>
            <person name="Debuchy R."/>
            <person name="Gladieux P."/>
            <person name="Hiltunen Thoren M."/>
            <person name="Johannesson H."/>
        </authorList>
    </citation>
    <scope>NUCLEOTIDE SEQUENCE</scope>
    <source>
        <strain evidence="10">SMH4131-1</strain>
    </source>
</reference>
<dbReference type="AlphaFoldDB" id="A0AAE0J3R7"/>
<feature type="compositionally biased region" description="Basic and acidic residues" evidence="8">
    <location>
        <begin position="325"/>
        <end position="344"/>
    </location>
</feature>
<comment type="caution">
    <text evidence="10">The sequence shown here is derived from an EMBL/GenBank/DDBJ whole genome shotgun (WGS) entry which is preliminary data.</text>
</comment>
<keyword evidence="4 7" id="KW-0479">Metal-binding</keyword>
<evidence type="ECO:0000256" key="4">
    <source>
        <dbReference type="ARBA" id="ARBA00022723"/>
    </source>
</evidence>
<feature type="active site" description="Proton acceptor" evidence="7">
    <location>
        <position position="144"/>
    </location>
</feature>
<name>A0AAE0J3R7_9PEZI</name>